<name>A0ABU1FVF8_9MICC</name>
<reference evidence="3" key="1">
    <citation type="submission" date="2023-07" db="EMBL/GenBank/DDBJ databases">
        <title>Description of three actinobacteria isolated from air of manufacturing shop in a pharmaceutical factory.</title>
        <authorList>
            <person name="Zhang D.-F."/>
        </authorList>
    </citation>
    <scope>NUCLEOTIDE SEQUENCE [LARGE SCALE GENOMIC DNA]</scope>
    <source>
        <strain evidence="3">CCTCC AB 207010</strain>
    </source>
</reference>
<keyword evidence="3" id="KW-1185">Reference proteome</keyword>
<evidence type="ECO:0008006" key="4">
    <source>
        <dbReference type="Google" id="ProtNLM"/>
    </source>
</evidence>
<comment type="caution">
    <text evidence="2">The sequence shown here is derived from an EMBL/GenBank/DDBJ whole genome shotgun (WGS) entry which is preliminary data.</text>
</comment>
<evidence type="ECO:0000313" key="3">
    <source>
        <dbReference type="Proteomes" id="UP001260872"/>
    </source>
</evidence>
<accession>A0ABU1FVF8</accession>
<evidence type="ECO:0000256" key="1">
    <source>
        <dbReference type="SAM" id="MobiDB-lite"/>
    </source>
</evidence>
<protein>
    <recommendedName>
        <fullName evidence="4">Core-binding (CB) domain-containing protein</fullName>
    </recommendedName>
</protein>
<proteinExistence type="predicted"/>
<dbReference type="RefSeq" id="WP_310537703.1">
    <property type="nucleotide sequence ID" value="NZ_BAAAOC010000014.1"/>
</dbReference>
<evidence type="ECO:0000313" key="2">
    <source>
        <dbReference type="EMBL" id="MDR5712322.1"/>
    </source>
</evidence>
<dbReference type="EMBL" id="JAVKGT010000023">
    <property type="protein sequence ID" value="MDR5712322.1"/>
    <property type="molecule type" value="Genomic_DNA"/>
</dbReference>
<organism evidence="2 3">
    <name type="scientific">Nesterenkonia flava</name>
    <dbReference type="NCBI Taxonomy" id="469799"/>
    <lineage>
        <taxon>Bacteria</taxon>
        <taxon>Bacillati</taxon>
        <taxon>Actinomycetota</taxon>
        <taxon>Actinomycetes</taxon>
        <taxon>Micrococcales</taxon>
        <taxon>Micrococcaceae</taxon>
        <taxon>Nesterenkonia</taxon>
    </lineage>
</organism>
<feature type="region of interest" description="Disordered" evidence="1">
    <location>
        <begin position="128"/>
        <end position="152"/>
    </location>
</feature>
<dbReference type="Proteomes" id="UP001260872">
    <property type="component" value="Unassembled WGS sequence"/>
</dbReference>
<sequence>MASLTTHTRKDGRASFYVKWYDRELKRDMSQPFRDETKARTLKLYLDVNQNTLSLARKAKKAADAHGTTVWDAIETHLSKLRDTETTRKYRRDMAQHVKGTSLAAIPLPELTSEDIAAWLDGLRVGRTKANPEGSQLPGRRRTTCTPSSPPP</sequence>
<gene>
    <name evidence="2" type="ORF">RH857_09290</name>
</gene>